<dbReference type="Proteomes" id="UP001482620">
    <property type="component" value="Unassembled WGS sequence"/>
</dbReference>
<feature type="domain" description="SEA" evidence="1">
    <location>
        <begin position="282"/>
        <end position="391"/>
    </location>
</feature>
<dbReference type="PROSITE" id="PS50024">
    <property type="entry name" value="SEA"/>
    <property type="match status" value="2"/>
</dbReference>
<name>A0ABV0UMU9_9TELE</name>
<keyword evidence="3" id="KW-1185">Reference proteome</keyword>
<dbReference type="Gene3D" id="3.30.70.960">
    <property type="entry name" value="SEA domain"/>
    <property type="match status" value="1"/>
</dbReference>
<dbReference type="InterPro" id="IPR036364">
    <property type="entry name" value="SEA_dom_sf"/>
</dbReference>
<sequence length="418" mass="44918">MTVPSFTTFTIRTSAKSAAPITNNATLKNNTAPPAISGVPTISTSALTKITDAPTTITVAPKTITAARITTTANQTNPTLEATTAQTTTIAPALVFVVRVTVYEPFVEPLTDVNSNAFKELKQKVIDAFDEIYRKRFGALFIGSFVNAIRVSSTIIRMNATEVDVRVVFNKTTPLENLPENKVVQETLEQAIKTTTFNVTFLPGSVQIIYTPLPTTTPTNSTVTAITAAANATTKASATNENTTALTNTTTAKPITASTTTTTTTTTTTGVKPTTTTTTVESTITKRLTFRSARETFTIDLLNPSSTAFINRAALLKSNLEPLFQRAFSSLRTFVVIFFSNGSIINNIDLGFSSAFVPTNRQIAEVLVNASSNITAFNIDTSFIFVDDIQMSSGVSHKISLITAFSMVLLSWLLTSQQ</sequence>
<dbReference type="SUPFAM" id="SSF82671">
    <property type="entry name" value="SEA domain"/>
    <property type="match status" value="1"/>
</dbReference>
<evidence type="ECO:0000259" key="1">
    <source>
        <dbReference type="PROSITE" id="PS50024"/>
    </source>
</evidence>
<evidence type="ECO:0000313" key="3">
    <source>
        <dbReference type="Proteomes" id="UP001482620"/>
    </source>
</evidence>
<dbReference type="EMBL" id="JAHRIQ010072464">
    <property type="protein sequence ID" value="MEQ2245152.1"/>
    <property type="molecule type" value="Genomic_DNA"/>
</dbReference>
<protein>
    <recommendedName>
        <fullName evidence="1">SEA domain-containing protein</fullName>
    </recommendedName>
</protein>
<evidence type="ECO:0000313" key="2">
    <source>
        <dbReference type="EMBL" id="MEQ2245152.1"/>
    </source>
</evidence>
<dbReference type="InterPro" id="IPR000082">
    <property type="entry name" value="SEA_dom"/>
</dbReference>
<reference evidence="2 3" key="1">
    <citation type="submission" date="2021-06" db="EMBL/GenBank/DDBJ databases">
        <authorList>
            <person name="Palmer J.M."/>
        </authorList>
    </citation>
    <scope>NUCLEOTIDE SEQUENCE [LARGE SCALE GENOMIC DNA]</scope>
    <source>
        <strain evidence="3">if_2019</strain>
        <tissue evidence="2">Muscle</tissue>
    </source>
</reference>
<proteinExistence type="predicted"/>
<gene>
    <name evidence="2" type="ORF">ILYODFUR_024694</name>
</gene>
<dbReference type="Pfam" id="PF01390">
    <property type="entry name" value="SEA"/>
    <property type="match status" value="1"/>
</dbReference>
<organism evidence="2 3">
    <name type="scientific">Ilyodon furcidens</name>
    <name type="common">goldbreast splitfin</name>
    <dbReference type="NCBI Taxonomy" id="33524"/>
    <lineage>
        <taxon>Eukaryota</taxon>
        <taxon>Metazoa</taxon>
        <taxon>Chordata</taxon>
        <taxon>Craniata</taxon>
        <taxon>Vertebrata</taxon>
        <taxon>Euteleostomi</taxon>
        <taxon>Actinopterygii</taxon>
        <taxon>Neopterygii</taxon>
        <taxon>Teleostei</taxon>
        <taxon>Neoteleostei</taxon>
        <taxon>Acanthomorphata</taxon>
        <taxon>Ovalentaria</taxon>
        <taxon>Atherinomorphae</taxon>
        <taxon>Cyprinodontiformes</taxon>
        <taxon>Goodeidae</taxon>
        <taxon>Ilyodon</taxon>
    </lineage>
</organism>
<dbReference type="SMART" id="SM00200">
    <property type="entry name" value="SEA"/>
    <property type="match status" value="2"/>
</dbReference>
<feature type="domain" description="SEA" evidence="1">
    <location>
        <begin position="90"/>
        <end position="213"/>
    </location>
</feature>
<comment type="caution">
    <text evidence="2">The sequence shown here is derived from an EMBL/GenBank/DDBJ whole genome shotgun (WGS) entry which is preliminary data.</text>
</comment>
<accession>A0ABV0UMU9</accession>